<sequence>MSNNAFGSSFSDTYLNACNEEQDVFFIPPSLFFSNFDDLNLLNECFDFYNQTLSNHFNSSQMTGESIQEQHNNYQKIMQPFSEHRSDEEFDRDDENNYIIQVGAIFPNWKSLENALKIYELEVGFKAIKFRMEHDNNGNIIR</sequence>
<accession>A0ACA9LXX8</accession>
<evidence type="ECO:0000313" key="1">
    <source>
        <dbReference type="EMBL" id="CAG8554327.1"/>
    </source>
</evidence>
<reference evidence="1" key="1">
    <citation type="submission" date="2021-06" db="EMBL/GenBank/DDBJ databases">
        <authorList>
            <person name="Kallberg Y."/>
            <person name="Tangrot J."/>
            <person name="Rosling A."/>
        </authorList>
    </citation>
    <scope>NUCLEOTIDE SEQUENCE</scope>
    <source>
        <strain evidence="1">28 12/20/2015</strain>
    </source>
</reference>
<evidence type="ECO:0000313" key="2">
    <source>
        <dbReference type="Proteomes" id="UP000789366"/>
    </source>
</evidence>
<name>A0ACA9LXX8_9GLOM</name>
<dbReference type="EMBL" id="CAJVPW010005398">
    <property type="protein sequence ID" value="CAG8554327.1"/>
    <property type="molecule type" value="Genomic_DNA"/>
</dbReference>
<gene>
    <name evidence="1" type="ORF">SPELUC_LOCUS5335</name>
</gene>
<protein>
    <submittedName>
        <fullName evidence="1">14999_t:CDS:1</fullName>
    </submittedName>
</protein>
<dbReference type="Proteomes" id="UP000789366">
    <property type="component" value="Unassembled WGS sequence"/>
</dbReference>
<comment type="caution">
    <text evidence="1">The sequence shown here is derived from an EMBL/GenBank/DDBJ whole genome shotgun (WGS) entry which is preliminary data.</text>
</comment>
<keyword evidence="2" id="KW-1185">Reference proteome</keyword>
<proteinExistence type="predicted"/>
<organism evidence="1 2">
    <name type="scientific">Cetraspora pellucida</name>
    <dbReference type="NCBI Taxonomy" id="1433469"/>
    <lineage>
        <taxon>Eukaryota</taxon>
        <taxon>Fungi</taxon>
        <taxon>Fungi incertae sedis</taxon>
        <taxon>Mucoromycota</taxon>
        <taxon>Glomeromycotina</taxon>
        <taxon>Glomeromycetes</taxon>
        <taxon>Diversisporales</taxon>
        <taxon>Gigasporaceae</taxon>
        <taxon>Cetraspora</taxon>
    </lineage>
</organism>